<dbReference type="AlphaFoldDB" id="A0A8H7D0P5"/>
<comment type="caution">
    <text evidence="1">The sequence shown here is derived from an EMBL/GenBank/DDBJ whole genome shotgun (WGS) entry which is preliminary data.</text>
</comment>
<keyword evidence="2" id="KW-1185">Reference proteome</keyword>
<proteinExistence type="predicted"/>
<dbReference type="EMBL" id="JACAZH010000010">
    <property type="protein sequence ID" value="KAF7357235.1"/>
    <property type="molecule type" value="Genomic_DNA"/>
</dbReference>
<dbReference type="Proteomes" id="UP000623467">
    <property type="component" value="Unassembled WGS sequence"/>
</dbReference>
<sequence>MFLGWLKLSLGNALRVVPRLAGNCIHLQSYSSLSAQALVGPWQVASAVDESVSRLAILSHWLWLHLSGTMTSSLLHPQFSPSSRSHASRLQYPALGPKPCTVKVRYTASSVGTPAFLRLDARAWEVPEGPIDSIAAGVANAGKQFVADALKDLALPAVGASLGRDA</sequence>
<gene>
    <name evidence="1" type="ORF">MSAN_01318500</name>
</gene>
<accession>A0A8H7D0P5</accession>
<reference evidence="1" key="1">
    <citation type="submission" date="2020-05" db="EMBL/GenBank/DDBJ databases">
        <title>Mycena genomes resolve the evolution of fungal bioluminescence.</title>
        <authorList>
            <person name="Tsai I.J."/>
        </authorList>
    </citation>
    <scope>NUCLEOTIDE SEQUENCE</scope>
    <source>
        <strain evidence="1">160909Yilan</strain>
    </source>
</reference>
<name>A0A8H7D0P5_9AGAR</name>
<evidence type="ECO:0000313" key="1">
    <source>
        <dbReference type="EMBL" id="KAF7357235.1"/>
    </source>
</evidence>
<evidence type="ECO:0000313" key="2">
    <source>
        <dbReference type="Proteomes" id="UP000623467"/>
    </source>
</evidence>
<organism evidence="1 2">
    <name type="scientific">Mycena sanguinolenta</name>
    <dbReference type="NCBI Taxonomy" id="230812"/>
    <lineage>
        <taxon>Eukaryota</taxon>
        <taxon>Fungi</taxon>
        <taxon>Dikarya</taxon>
        <taxon>Basidiomycota</taxon>
        <taxon>Agaricomycotina</taxon>
        <taxon>Agaricomycetes</taxon>
        <taxon>Agaricomycetidae</taxon>
        <taxon>Agaricales</taxon>
        <taxon>Marasmiineae</taxon>
        <taxon>Mycenaceae</taxon>
        <taxon>Mycena</taxon>
    </lineage>
</organism>
<protein>
    <submittedName>
        <fullName evidence="1">Uncharacterized protein</fullName>
    </submittedName>
</protein>